<dbReference type="PANTHER" id="PTHR43161">
    <property type="entry name" value="SORBITOL DEHYDROGENASE"/>
    <property type="match status" value="1"/>
</dbReference>
<keyword evidence="3" id="KW-0479">Metal-binding</keyword>
<keyword evidence="4" id="KW-0862">Zinc</keyword>
<dbReference type="InterPro" id="IPR013154">
    <property type="entry name" value="ADH-like_N"/>
</dbReference>
<reference evidence="8 9" key="1">
    <citation type="submission" date="2024-09" db="EMBL/GenBank/DDBJ databases">
        <authorList>
            <person name="Sun Q."/>
            <person name="Mori K."/>
        </authorList>
    </citation>
    <scope>NUCLEOTIDE SEQUENCE [LARGE SCALE GENOMIC DNA]</scope>
    <source>
        <strain evidence="8 9">CICC 10874</strain>
    </source>
</reference>
<dbReference type="SUPFAM" id="SSF51735">
    <property type="entry name" value="NAD(P)-binding Rossmann-fold domains"/>
    <property type="match status" value="1"/>
</dbReference>
<dbReference type="CDD" id="cd08232">
    <property type="entry name" value="idonate-5-DH"/>
    <property type="match status" value="1"/>
</dbReference>
<dbReference type="InterPro" id="IPR011032">
    <property type="entry name" value="GroES-like_sf"/>
</dbReference>
<feature type="domain" description="Alcohol dehydrogenase-like N-terminal" evidence="7">
    <location>
        <begin position="24"/>
        <end position="138"/>
    </location>
</feature>
<evidence type="ECO:0000313" key="8">
    <source>
        <dbReference type="EMBL" id="MFC0675410.1"/>
    </source>
</evidence>
<accession>A0ABV6REI3</accession>
<evidence type="ECO:0000256" key="1">
    <source>
        <dbReference type="ARBA" id="ARBA00001947"/>
    </source>
</evidence>
<dbReference type="Gene3D" id="3.40.50.720">
    <property type="entry name" value="NAD(P)-binding Rossmann-like Domain"/>
    <property type="match status" value="1"/>
</dbReference>
<dbReference type="Proteomes" id="UP001589793">
    <property type="component" value="Unassembled WGS sequence"/>
</dbReference>
<evidence type="ECO:0000259" key="7">
    <source>
        <dbReference type="Pfam" id="PF08240"/>
    </source>
</evidence>
<evidence type="ECO:0000259" key="6">
    <source>
        <dbReference type="Pfam" id="PF00107"/>
    </source>
</evidence>
<dbReference type="Gene3D" id="3.90.180.10">
    <property type="entry name" value="Medium-chain alcohol dehydrogenases, catalytic domain"/>
    <property type="match status" value="1"/>
</dbReference>
<dbReference type="Pfam" id="PF08240">
    <property type="entry name" value="ADH_N"/>
    <property type="match status" value="1"/>
</dbReference>
<dbReference type="InterPro" id="IPR036291">
    <property type="entry name" value="NAD(P)-bd_dom_sf"/>
</dbReference>
<dbReference type="InterPro" id="IPR013149">
    <property type="entry name" value="ADH-like_C"/>
</dbReference>
<evidence type="ECO:0000256" key="3">
    <source>
        <dbReference type="ARBA" id="ARBA00022723"/>
    </source>
</evidence>
<dbReference type="RefSeq" id="WP_376982429.1">
    <property type="nucleotide sequence ID" value="NZ_JBHLSV010000023.1"/>
</dbReference>
<gene>
    <name evidence="8" type="ORF">ACFFF6_15730</name>
</gene>
<comment type="similarity">
    <text evidence="2">Belongs to the zinc-containing alcohol dehydrogenase family.</text>
</comment>
<comment type="caution">
    <text evidence="8">The sequence shown here is derived from an EMBL/GenBank/DDBJ whole genome shotgun (WGS) entry which is preliminary data.</text>
</comment>
<keyword evidence="9" id="KW-1185">Reference proteome</keyword>
<name>A0ABV6REI3_9MICO</name>
<protein>
    <submittedName>
        <fullName evidence="8">L-idonate 5-dehydrogenase</fullName>
    </submittedName>
</protein>
<evidence type="ECO:0000313" key="9">
    <source>
        <dbReference type="Proteomes" id="UP001589793"/>
    </source>
</evidence>
<evidence type="ECO:0000256" key="4">
    <source>
        <dbReference type="ARBA" id="ARBA00022833"/>
    </source>
</evidence>
<organism evidence="8 9">
    <name type="scientific">Brachybacterium hainanense</name>
    <dbReference type="NCBI Taxonomy" id="1541174"/>
    <lineage>
        <taxon>Bacteria</taxon>
        <taxon>Bacillati</taxon>
        <taxon>Actinomycetota</taxon>
        <taxon>Actinomycetes</taxon>
        <taxon>Micrococcales</taxon>
        <taxon>Dermabacteraceae</taxon>
        <taxon>Brachybacterium</taxon>
    </lineage>
</organism>
<keyword evidence="5" id="KW-0560">Oxidoreductase</keyword>
<dbReference type="EMBL" id="JBHLSV010000023">
    <property type="protein sequence ID" value="MFC0675410.1"/>
    <property type="molecule type" value="Genomic_DNA"/>
</dbReference>
<dbReference type="SUPFAM" id="SSF50129">
    <property type="entry name" value="GroES-like"/>
    <property type="match status" value="1"/>
</dbReference>
<comment type="cofactor">
    <cofactor evidence="1">
        <name>Zn(2+)</name>
        <dbReference type="ChEBI" id="CHEBI:29105"/>
    </cofactor>
</comment>
<evidence type="ECO:0000256" key="5">
    <source>
        <dbReference type="ARBA" id="ARBA00023002"/>
    </source>
</evidence>
<dbReference type="Pfam" id="PF00107">
    <property type="entry name" value="ADH_zinc_N"/>
    <property type="match status" value="1"/>
</dbReference>
<sequence>MKALYIHGPEDLREQEVPLPEPAAGQVRVRLAYAGICGSDLHYFFHGRNGVYEIREPMIPGHEVSGVVDLDPAGRLAPGTPVTIHPATWGRAEAGLEDVGRHLLPGGSYLGSASTSPHTHGGMVEQILVRADQIRELPAGLSLETAALAEPLGVAMHAVAIAGDLEGRSVLVSGAGPIGLLTLAAARAAGAARIVVSDLLPGPLERARALGADETVQIDLAPVTADSVDVAFECAAVAPSVSTCIAAVRRAGIVVQVGILPDEPIPVNLGPLVNKEAQYRGTFRFDEEITDAVALLARHPELAQVITHVVDASEARRAFDVARDSAISGKVLVSLWREQL</sequence>
<dbReference type="PANTHER" id="PTHR43161:SF9">
    <property type="entry name" value="SORBITOL DEHYDROGENASE"/>
    <property type="match status" value="1"/>
</dbReference>
<feature type="domain" description="Alcohol dehydrogenase-like C-terminal" evidence="6">
    <location>
        <begin position="177"/>
        <end position="297"/>
    </location>
</feature>
<proteinExistence type="inferred from homology"/>
<evidence type="ECO:0000256" key="2">
    <source>
        <dbReference type="ARBA" id="ARBA00008072"/>
    </source>
</evidence>